<organism evidence="1 2">
    <name type="scientific">Liparis tanakae</name>
    <name type="common">Tanaka's snailfish</name>
    <dbReference type="NCBI Taxonomy" id="230148"/>
    <lineage>
        <taxon>Eukaryota</taxon>
        <taxon>Metazoa</taxon>
        <taxon>Chordata</taxon>
        <taxon>Craniata</taxon>
        <taxon>Vertebrata</taxon>
        <taxon>Euteleostomi</taxon>
        <taxon>Actinopterygii</taxon>
        <taxon>Neopterygii</taxon>
        <taxon>Teleostei</taxon>
        <taxon>Neoteleostei</taxon>
        <taxon>Acanthomorphata</taxon>
        <taxon>Eupercaria</taxon>
        <taxon>Perciformes</taxon>
        <taxon>Cottioidei</taxon>
        <taxon>Cottales</taxon>
        <taxon>Liparidae</taxon>
        <taxon>Liparis</taxon>
    </lineage>
</organism>
<comment type="caution">
    <text evidence="1">The sequence shown here is derived from an EMBL/GenBank/DDBJ whole genome shotgun (WGS) entry which is preliminary data.</text>
</comment>
<reference evidence="1 2" key="1">
    <citation type="submission" date="2019-03" db="EMBL/GenBank/DDBJ databases">
        <title>First draft genome of Liparis tanakae, snailfish: a comprehensive survey of snailfish specific genes.</title>
        <authorList>
            <person name="Kim W."/>
            <person name="Song I."/>
            <person name="Jeong J.-H."/>
            <person name="Kim D."/>
            <person name="Kim S."/>
            <person name="Ryu S."/>
            <person name="Song J.Y."/>
            <person name="Lee S.K."/>
        </authorList>
    </citation>
    <scope>NUCLEOTIDE SEQUENCE [LARGE SCALE GENOMIC DNA]</scope>
    <source>
        <tissue evidence="1">Muscle</tissue>
    </source>
</reference>
<dbReference type="Proteomes" id="UP000314294">
    <property type="component" value="Unassembled WGS sequence"/>
</dbReference>
<name>A0A4Z2IB38_9TELE</name>
<protein>
    <submittedName>
        <fullName evidence="1">Uncharacterized protein</fullName>
    </submittedName>
</protein>
<evidence type="ECO:0000313" key="1">
    <source>
        <dbReference type="EMBL" id="TNN74353.1"/>
    </source>
</evidence>
<proteinExistence type="predicted"/>
<accession>A0A4Z2IB38</accession>
<dbReference type="AlphaFoldDB" id="A0A4Z2IB38"/>
<sequence>MGCVQRSAADEDSGGAVLFLLKAPVLHHQAERSIQTERGKGTLARAMWRQRASKVPPCAPLLHPTSLFCHHLSMVLNRPFHLEDMMGKLGRGEDPERKRVTFM</sequence>
<gene>
    <name evidence="1" type="ORF">EYF80_015436</name>
</gene>
<keyword evidence="2" id="KW-1185">Reference proteome</keyword>
<dbReference type="EMBL" id="SRLO01000115">
    <property type="protein sequence ID" value="TNN74353.1"/>
    <property type="molecule type" value="Genomic_DNA"/>
</dbReference>
<evidence type="ECO:0000313" key="2">
    <source>
        <dbReference type="Proteomes" id="UP000314294"/>
    </source>
</evidence>